<dbReference type="Proteomes" id="UP000199031">
    <property type="component" value="Unassembled WGS sequence"/>
</dbReference>
<protein>
    <submittedName>
        <fullName evidence="1">Uncharacterized protein</fullName>
    </submittedName>
</protein>
<name>A0A1I5R343_9BACT</name>
<gene>
    <name evidence="1" type="ORF">SAMN05444277_10140</name>
</gene>
<organism evidence="1 2">
    <name type="scientific">Parafilimonas terrae</name>
    <dbReference type="NCBI Taxonomy" id="1465490"/>
    <lineage>
        <taxon>Bacteria</taxon>
        <taxon>Pseudomonadati</taxon>
        <taxon>Bacteroidota</taxon>
        <taxon>Chitinophagia</taxon>
        <taxon>Chitinophagales</taxon>
        <taxon>Chitinophagaceae</taxon>
        <taxon>Parafilimonas</taxon>
    </lineage>
</organism>
<evidence type="ECO:0000313" key="2">
    <source>
        <dbReference type="Proteomes" id="UP000199031"/>
    </source>
</evidence>
<accession>A0A1I5R343</accession>
<evidence type="ECO:0000313" key="1">
    <source>
        <dbReference type="EMBL" id="SFP52780.1"/>
    </source>
</evidence>
<keyword evidence="2" id="KW-1185">Reference proteome</keyword>
<dbReference type="EMBL" id="FOXQ01000001">
    <property type="protein sequence ID" value="SFP52780.1"/>
    <property type="molecule type" value="Genomic_DNA"/>
</dbReference>
<reference evidence="1 2" key="1">
    <citation type="submission" date="2016-10" db="EMBL/GenBank/DDBJ databases">
        <authorList>
            <person name="de Groot N.N."/>
        </authorList>
    </citation>
    <scope>NUCLEOTIDE SEQUENCE [LARGE SCALE GENOMIC DNA]</scope>
    <source>
        <strain evidence="1 2">DSM 28286</strain>
    </source>
</reference>
<dbReference type="STRING" id="1465490.SAMN05444277_10140"/>
<sequence length="48" mass="5457">MVYGPWAIDFLISKLLIALLRKCLDFCKRRTATGDIIIILQFTTGDIV</sequence>
<dbReference type="AlphaFoldDB" id="A0A1I5R343"/>
<proteinExistence type="predicted"/>